<feature type="region of interest" description="Disordered" evidence="1">
    <location>
        <begin position="213"/>
        <end position="233"/>
    </location>
</feature>
<protein>
    <submittedName>
        <fullName evidence="2">Uncharacterized protein</fullName>
    </submittedName>
</protein>
<dbReference type="Proteomes" id="UP000291116">
    <property type="component" value="Unassembled WGS sequence"/>
</dbReference>
<proteinExistence type="predicted"/>
<evidence type="ECO:0000256" key="1">
    <source>
        <dbReference type="SAM" id="MobiDB-lite"/>
    </source>
</evidence>
<sequence length="481" mass="53425">MGQTTSKDDPLESACKSAPDLRSASTAELSQPEARKEDLHSLPAVLGKMLPKVLLLSHPSGSKNHNDDGFSRATESTGQLTPPSPLGSSSSSNLSAAKNHKSHVGHHPIHHHYHNCLDSDTNPNPHAASKATTNANACPHRNLQAEATLLRQRDPDHHHQRSTMAARVHRPDKRSNPVKFRRWQTIGGDHVRPLGYHAHRSCEAAARAFPEASAAAGTDPSAGSKQTPPPDLSYLERMYDSRTWEMYRRITTHREKVEAFHAKNARARREDLKKGNDDRHSAANRTTVSEPALRRVARAQSFASGSPCREPPKGSSPASSVSGSFATTASSAIGEQQHHHHQQQHQQQCIAQQAHPFACGGSSDCHPHSYDHHVDLGNEDDDAHGFGFLHRSTEWRGDDEHNLYDREDHSAPPYHYQHTHYCDSGRRYLQHECPQPSGHYNVNANNENYSEWEHMNGEVEDEEGHVNGESSSDPTIFLFDF</sequence>
<keyword evidence="3" id="KW-1185">Reference proteome</keyword>
<dbReference type="EMBL" id="CAACVS010000009">
    <property type="protein sequence ID" value="VEU33807.1"/>
    <property type="molecule type" value="Genomic_DNA"/>
</dbReference>
<evidence type="ECO:0000313" key="2">
    <source>
        <dbReference type="EMBL" id="VEU33807.1"/>
    </source>
</evidence>
<dbReference type="AlphaFoldDB" id="A0A448YVH4"/>
<organism evidence="2 3">
    <name type="scientific">Pseudo-nitzschia multistriata</name>
    <dbReference type="NCBI Taxonomy" id="183589"/>
    <lineage>
        <taxon>Eukaryota</taxon>
        <taxon>Sar</taxon>
        <taxon>Stramenopiles</taxon>
        <taxon>Ochrophyta</taxon>
        <taxon>Bacillariophyta</taxon>
        <taxon>Bacillariophyceae</taxon>
        <taxon>Bacillariophycidae</taxon>
        <taxon>Bacillariales</taxon>
        <taxon>Bacillariaceae</taxon>
        <taxon>Pseudo-nitzschia</taxon>
    </lineage>
</organism>
<name>A0A448YVH4_9STRA</name>
<accession>A0A448YVH4</accession>
<feature type="region of interest" description="Disordered" evidence="1">
    <location>
        <begin position="152"/>
        <end position="177"/>
    </location>
</feature>
<feature type="compositionally biased region" description="Polar residues" evidence="1">
    <location>
        <begin position="325"/>
        <end position="334"/>
    </location>
</feature>
<gene>
    <name evidence="2" type="ORF">PSNMU_V1.4_AUG-EV-PASAV3_0004970</name>
</gene>
<feature type="region of interest" description="Disordered" evidence="1">
    <location>
        <begin position="57"/>
        <end position="139"/>
    </location>
</feature>
<feature type="region of interest" description="Disordered" evidence="1">
    <location>
        <begin position="1"/>
        <end position="42"/>
    </location>
</feature>
<feature type="compositionally biased region" description="Low complexity" evidence="1">
    <location>
        <begin position="86"/>
        <end position="97"/>
    </location>
</feature>
<evidence type="ECO:0000313" key="3">
    <source>
        <dbReference type="Proteomes" id="UP000291116"/>
    </source>
</evidence>
<reference evidence="2 3" key="1">
    <citation type="submission" date="2019-01" db="EMBL/GenBank/DDBJ databases">
        <authorList>
            <person name="Ferrante I. M."/>
        </authorList>
    </citation>
    <scope>NUCLEOTIDE SEQUENCE [LARGE SCALE GENOMIC DNA]</scope>
    <source>
        <strain evidence="2 3">B856</strain>
    </source>
</reference>
<feature type="compositionally biased region" description="Low complexity" evidence="1">
    <location>
        <begin position="313"/>
        <end position="324"/>
    </location>
</feature>
<feature type="region of interest" description="Disordered" evidence="1">
    <location>
        <begin position="258"/>
        <end position="348"/>
    </location>
</feature>
<feature type="compositionally biased region" description="Basic and acidic residues" evidence="1">
    <location>
        <begin position="1"/>
        <end position="10"/>
    </location>
</feature>
<feature type="compositionally biased region" description="Basic residues" evidence="1">
    <location>
        <begin position="98"/>
        <end position="114"/>
    </location>
</feature>
<feature type="compositionally biased region" description="Basic and acidic residues" evidence="1">
    <location>
        <begin position="258"/>
        <end position="281"/>
    </location>
</feature>
<feature type="compositionally biased region" description="Polar residues" evidence="1">
    <location>
        <begin position="118"/>
        <end position="136"/>
    </location>
</feature>